<evidence type="ECO:0000256" key="1">
    <source>
        <dbReference type="SAM" id="Phobius"/>
    </source>
</evidence>
<keyword evidence="1" id="KW-1133">Transmembrane helix</keyword>
<gene>
    <name evidence="2" type="ORF">AKJ57_06745</name>
</gene>
<protein>
    <submittedName>
        <fullName evidence="2">Uncharacterized protein</fullName>
    </submittedName>
</protein>
<keyword evidence="1" id="KW-0812">Transmembrane</keyword>
<dbReference type="EMBL" id="LHXJ01000149">
    <property type="protein sequence ID" value="KXA88543.1"/>
    <property type="molecule type" value="Genomic_DNA"/>
</dbReference>
<accession>A0A133U2Z0</accession>
<organism evidence="2 3">
    <name type="scientific">candidate division MSBL1 archaeon SCGC-AAA259A05</name>
    <dbReference type="NCBI Taxonomy" id="1698259"/>
    <lineage>
        <taxon>Archaea</taxon>
        <taxon>Methanobacteriati</taxon>
        <taxon>Methanobacteriota</taxon>
        <taxon>candidate division MSBL1</taxon>
    </lineage>
</organism>
<keyword evidence="1" id="KW-0472">Membrane</keyword>
<dbReference type="Proteomes" id="UP000070163">
    <property type="component" value="Unassembled WGS sequence"/>
</dbReference>
<reference evidence="2 3" key="1">
    <citation type="journal article" date="2016" name="Sci. Rep.">
        <title>Metabolic traits of an uncultured archaeal lineage -MSBL1- from brine pools of the Red Sea.</title>
        <authorList>
            <person name="Mwirichia R."/>
            <person name="Alam I."/>
            <person name="Rashid M."/>
            <person name="Vinu M."/>
            <person name="Ba-Alawi W."/>
            <person name="Anthony Kamau A."/>
            <person name="Kamanda Ngugi D."/>
            <person name="Goker M."/>
            <person name="Klenk H.P."/>
            <person name="Bajic V."/>
            <person name="Stingl U."/>
        </authorList>
    </citation>
    <scope>NUCLEOTIDE SEQUENCE [LARGE SCALE GENOMIC DNA]</scope>
    <source>
        <strain evidence="2">SCGC-AAA259A05</strain>
    </source>
</reference>
<evidence type="ECO:0000313" key="3">
    <source>
        <dbReference type="Proteomes" id="UP000070163"/>
    </source>
</evidence>
<name>A0A133U2Z0_9EURY</name>
<dbReference type="AlphaFoldDB" id="A0A133U2Z0"/>
<sequence length="219" mass="26029">MYYREDDDEDWRTIPLKRFRVEEAWESVAKGSKVDPHEVESYPPYPQLPGTERGFLPWRGRIPPRDFRMIKSSPFPAHKHRARNVLTRIAKGEDVQNKYKLIKWDGQTLELHPSNTSSFKIEVNEFFPELEIPEDAVDLRLVIEQTLEIYRFSKNENGEWYYLGKAKGKTPDKVFSDLLNVRMATLSFSPFSWLAFLYNLKYKLMKRLRILRQKGWLGK</sequence>
<comment type="caution">
    <text evidence="2">The sequence shown here is derived from an EMBL/GenBank/DDBJ whole genome shotgun (WGS) entry which is preliminary data.</text>
</comment>
<keyword evidence="3" id="KW-1185">Reference proteome</keyword>
<proteinExistence type="predicted"/>
<evidence type="ECO:0000313" key="2">
    <source>
        <dbReference type="EMBL" id="KXA88543.1"/>
    </source>
</evidence>
<feature type="transmembrane region" description="Helical" evidence="1">
    <location>
        <begin position="179"/>
        <end position="200"/>
    </location>
</feature>